<dbReference type="Proteomes" id="UP000621859">
    <property type="component" value="Unassembled WGS sequence"/>
</dbReference>
<dbReference type="InterPro" id="IPR036188">
    <property type="entry name" value="FAD/NAD-bd_sf"/>
</dbReference>
<reference evidence="4" key="1">
    <citation type="journal article" date="2019" name="Int. J. Syst. Evol. Microbiol.">
        <title>The Global Catalogue of Microorganisms (GCM) 10K type strain sequencing project: providing services to taxonomists for standard genome sequencing and annotation.</title>
        <authorList>
            <consortium name="The Broad Institute Genomics Platform"/>
            <consortium name="The Broad Institute Genome Sequencing Center for Infectious Disease"/>
            <person name="Wu L."/>
            <person name="Ma J."/>
        </authorList>
    </citation>
    <scope>NUCLEOTIDE SEQUENCE [LARGE SCALE GENOMIC DNA]</scope>
    <source>
        <strain evidence="4">CGMCC 1.8860</strain>
    </source>
</reference>
<comment type="similarity">
    <text evidence="1">Belongs to the flavin monoamine oxidase family.</text>
</comment>
<dbReference type="Pfam" id="PF01593">
    <property type="entry name" value="Amino_oxidase"/>
    <property type="match status" value="2"/>
</dbReference>
<dbReference type="EMBL" id="BMLY01000006">
    <property type="protein sequence ID" value="GGP27465.1"/>
    <property type="molecule type" value="Genomic_DNA"/>
</dbReference>
<gene>
    <name evidence="3" type="ORF">GCM10010971_32840</name>
</gene>
<evidence type="ECO:0000313" key="3">
    <source>
        <dbReference type="EMBL" id="GGP27465.1"/>
    </source>
</evidence>
<dbReference type="PANTHER" id="PTHR43563:SF1">
    <property type="entry name" value="AMINE OXIDASE [FLAVIN-CONTAINING] B"/>
    <property type="match status" value="1"/>
</dbReference>
<name>A0ABQ2PQF8_9NEIS</name>
<protein>
    <recommendedName>
        <fullName evidence="2">Amine oxidase domain-containing protein</fullName>
    </recommendedName>
</protein>
<proteinExistence type="inferred from homology"/>
<sequence length="364" mass="39159">MIVTEKPILILGAGLSGLYAALQLRHAGRQVLLVEARPRPGGRILSESPHGPGHSADMGPGWYWPEMNPRMAALVRQLGLADYPQYEAGARLREDADGTIQTLRHSWFAQPESRRLVGGMQALVAALVAQLGPAVLQLDTRASALSLTPDGVEVEVSQRDTLHMIRAAAVISTLPPRLLANAVRMTPPVSSGLRQRWQETPTWMAGQAKFVAAYDQPFWRTAGLSGDVSSQRGPMVEIHDASNEAGTVALLFGFIGVPAQIRQQLGEAGLQQRAINQLARLFGPEAQTPSWTALKDWAQDPYTATQQDQQPLHQHPYYGHTALPEAWAGHLMLAGTEFAPDMGGYLEGALAAADAAVATLLAGT</sequence>
<organism evidence="3 4">
    <name type="scientific">Silvimonas amylolytica</name>
    <dbReference type="NCBI Taxonomy" id="449663"/>
    <lineage>
        <taxon>Bacteria</taxon>
        <taxon>Pseudomonadati</taxon>
        <taxon>Pseudomonadota</taxon>
        <taxon>Betaproteobacteria</taxon>
        <taxon>Neisseriales</taxon>
        <taxon>Chitinibacteraceae</taxon>
        <taxon>Silvimonas</taxon>
    </lineage>
</organism>
<dbReference type="InterPro" id="IPR050703">
    <property type="entry name" value="Flavin_MAO"/>
</dbReference>
<comment type="caution">
    <text evidence="3">The sequence shown here is derived from an EMBL/GenBank/DDBJ whole genome shotgun (WGS) entry which is preliminary data.</text>
</comment>
<evidence type="ECO:0000313" key="4">
    <source>
        <dbReference type="Proteomes" id="UP000621859"/>
    </source>
</evidence>
<evidence type="ECO:0000256" key="1">
    <source>
        <dbReference type="ARBA" id="ARBA00005995"/>
    </source>
</evidence>
<dbReference type="SUPFAM" id="SSF51905">
    <property type="entry name" value="FAD/NAD(P)-binding domain"/>
    <property type="match status" value="1"/>
</dbReference>
<evidence type="ECO:0000259" key="2">
    <source>
        <dbReference type="Pfam" id="PF01593"/>
    </source>
</evidence>
<dbReference type="SUPFAM" id="SSF54373">
    <property type="entry name" value="FAD-linked reductases, C-terminal domain"/>
    <property type="match status" value="1"/>
</dbReference>
<dbReference type="PANTHER" id="PTHR43563">
    <property type="entry name" value="AMINE OXIDASE"/>
    <property type="match status" value="1"/>
</dbReference>
<feature type="domain" description="Amine oxidase" evidence="2">
    <location>
        <begin position="113"/>
        <end position="360"/>
    </location>
</feature>
<dbReference type="InterPro" id="IPR002937">
    <property type="entry name" value="Amino_oxidase"/>
</dbReference>
<accession>A0ABQ2PQF8</accession>
<keyword evidence="4" id="KW-1185">Reference proteome</keyword>
<feature type="domain" description="Amine oxidase" evidence="2">
    <location>
        <begin position="15"/>
        <end position="86"/>
    </location>
</feature>
<dbReference type="Gene3D" id="3.50.50.60">
    <property type="entry name" value="FAD/NAD(P)-binding domain"/>
    <property type="match status" value="2"/>
</dbReference>